<evidence type="ECO:0000313" key="12">
    <source>
        <dbReference type="WBParaSite" id="ACRNAN_scaffold1877.g10716.t1"/>
    </source>
</evidence>
<keyword evidence="11" id="KW-1185">Reference proteome</keyword>
<keyword evidence="9" id="KW-0812">Transmembrane</keyword>
<dbReference type="AlphaFoldDB" id="A0A914D6V4"/>
<feature type="compositionally biased region" description="Polar residues" evidence="8">
    <location>
        <begin position="1"/>
        <end position="16"/>
    </location>
</feature>
<evidence type="ECO:0000256" key="1">
    <source>
        <dbReference type="ARBA" id="ARBA00004414"/>
    </source>
</evidence>
<dbReference type="WBParaSite" id="ACRNAN_scaffold1877.g10716.t1">
    <property type="protein sequence ID" value="ACRNAN_scaffold1877.g10716.t1"/>
    <property type="gene ID" value="ACRNAN_scaffold1877.g10716"/>
</dbReference>
<dbReference type="InterPro" id="IPR037519">
    <property type="entry name" value="LITAF_fam"/>
</dbReference>
<feature type="domain" description="LITAF" evidence="10">
    <location>
        <begin position="71"/>
        <end position="146"/>
    </location>
</feature>
<dbReference type="PROSITE" id="PS51837">
    <property type="entry name" value="LITAF"/>
    <property type="match status" value="1"/>
</dbReference>
<keyword evidence="6" id="KW-0862">Zinc</keyword>
<evidence type="ECO:0000256" key="8">
    <source>
        <dbReference type="SAM" id="MobiDB-lite"/>
    </source>
</evidence>
<comment type="subcellular location">
    <subcellularLocation>
        <location evidence="2">Endosome membrane</location>
        <topology evidence="2">Peripheral membrane protein</topology>
    </subcellularLocation>
    <subcellularLocation>
        <location evidence="1">Late endosome membrane</location>
    </subcellularLocation>
    <subcellularLocation>
        <location evidence="3">Lysosome membrane</location>
        <topology evidence="3">Peripheral membrane protein</topology>
        <orientation evidence="3">Cytoplasmic side</orientation>
    </subcellularLocation>
</comment>
<feature type="transmembrane region" description="Helical" evidence="9">
    <location>
        <begin position="148"/>
        <end position="173"/>
    </location>
</feature>
<evidence type="ECO:0000256" key="3">
    <source>
        <dbReference type="ARBA" id="ARBA00004630"/>
    </source>
</evidence>
<proteinExistence type="inferred from homology"/>
<evidence type="ECO:0000256" key="6">
    <source>
        <dbReference type="ARBA" id="ARBA00022833"/>
    </source>
</evidence>
<dbReference type="GO" id="GO:0008270">
    <property type="term" value="F:zinc ion binding"/>
    <property type="evidence" value="ECO:0007669"/>
    <property type="project" value="TreeGrafter"/>
</dbReference>
<evidence type="ECO:0000256" key="5">
    <source>
        <dbReference type="ARBA" id="ARBA00022723"/>
    </source>
</evidence>
<evidence type="ECO:0000256" key="2">
    <source>
        <dbReference type="ARBA" id="ARBA00004481"/>
    </source>
</evidence>
<evidence type="ECO:0000313" key="11">
    <source>
        <dbReference type="Proteomes" id="UP000887540"/>
    </source>
</evidence>
<evidence type="ECO:0000259" key="10">
    <source>
        <dbReference type="PROSITE" id="PS51837"/>
    </source>
</evidence>
<dbReference type="GO" id="GO:0031902">
    <property type="term" value="C:late endosome membrane"/>
    <property type="evidence" value="ECO:0007669"/>
    <property type="project" value="UniProtKB-SubCell"/>
</dbReference>
<reference evidence="12" key="1">
    <citation type="submission" date="2022-11" db="UniProtKB">
        <authorList>
            <consortium name="WormBaseParasite"/>
        </authorList>
    </citation>
    <scope>IDENTIFICATION</scope>
</reference>
<dbReference type="Pfam" id="PF10601">
    <property type="entry name" value="zf-LITAF-like"/>
    <property type="match status" value="1"/>
</dbReference>
<dbReference type="InterPro" id="IPR006629">
    <property type="entry name" value="LITAF"/>
</dbReference>
<accession>A0A914D6V4</accession>
<dbReference type="GO" id="GO:0005765">
    <property type="term" value="C:lysosomal membrane"/>
    <property type="evidence" value="ECO:0007669"/>
    <property type="project" value="UniProtKB-SubCell"/>
</dbReference>
<name>A0A914D6V4_9BILA</name>
<dbReference type="Proteomes" id="UP000887540">
    <property type="component" value="Unplaced"/>
</dbReference>
<protein>
    <submittedName>
        <fullName evidence="12">LITAF domain-containing protein</fullName>
    </submittedName>
</protein>
<dbReference type="SMART" id="SM00714">
    <property type="entry name" value="LITAF"/>
    <property type="match status" value="1"/>
</dbReference>
<organism evidence="11 12">
    <name type="scientific">Acrobeloides nanus</name>
    <dbReference type="NCBI Taxonomy" id="290746"/>
    <lineage>
        <taxon>Eukaryota</taxon>
        <taxon>Metazoa</taxon>
        <taxon>Ecdysozoa</taxon>
        <taxon>Nematoda</taxon>
        <taxon>Chromadorea</taxon>
        <taxon>Rhabditida</taxon>
        <taxon>Tylenchina</taxon>
        <taxon>Cephalobomorpha</taxon>
        <taxon>Cephaloboidea</taxon>
        <taxon>Cephalobidae</taxon>
        <taxon>Acrobeloides</taxon>
    </lineage>
</organism>
<feature type="region of interest" description="Disordered" evidence="8">
    <location>
        <begin position="1"/>
        <end position="65"/>
    </location>
</feature>
<comment type="similarity">
    <text evidence="4">Belongs to the CDIP1/LITAF family.</text>
</comment>
<keyword evidence="7 9" id="KW-0472">Membrane</keyword>
<evidence type="ECO:0000256" key="4">
    <source>
        <dbReference type="ARBA" id="ARBA00005975"/>
    </source>
</evidence>
<dbReference type="PANTHER" id="PTHR23292">
    <property type="entry name" value="LIPOPOLYSACCHARIDE-INDUCED TUMOR NECROSIS FACTOR-ALPHA FACTOR"/>
    <property type="match status" value="1"/>
</dbReference>
<evidence type="ECO:0000256" key="7">
    <source>
        <dbReference type="ARBA" id="ARBA00023136"/>
    </source>
</evidence>
<keyword evidence="5" id="KW-0479">Metal-binding</keyword>
<dbReference type="PANTHER" id="PTHR23292:SF6">
    <property type="entry name" value="FI16602P1-RELATED"/>
    <property type="match status" value="1"/>
</dbReference>
<keyword evidence="9" id="KW-1133">Transmembrane helix</keyword>
<evidence type="ECO:0000256" key="9">
    <source>
        <dbReference type="SAM" id="Phobius"/>
    </source>
</evidence>
<sequence length="180" mass="19943">MSDSPSNPPQETTPLTQDHENQENASAQEPPPPYNPHHNPKGAPSQTEGSPSPHPRPKNIEIPRSVPHAPATTTVFVAPLEFDSKPARVLCPHCNVSVTTRIEHEAGTLTWLLCCFVCICVLCCDFTKDVNHYCPKCERRLGRYHRPCSSRIAMFVVAIIVIDIVLGIVNAMISQPRRYG</sequence>